<evidence type="ECO:0000313" key="1">
    <source>
        <dbReference type="EMBL" id="GAI30974.1"/>
    </source>
</evidence>
<comment type="caution">
    <text evidence="1">The sequence shown here is derived from an EMBL/GenBank/DDBJ whole genome shotgun (WGS) entry which is preliminary data.</text>
</comment>
<name>X1PJE9_9ZZZZ</name>
<accession>X1PJE9</accession>
<dbReference type="InterPro" id="IPR003477">
    <property type="entry name" value="PemK-like"/>
</dbReference>
<dbReference type="Gene3D" id="2.30.30.110">
    <property type="match status" value="1"/>
</dbReference>
<dbReference type="EMBL" id="BARV01016803">
    <property type="protein sequence ID" value="GAI30974.1"/>
    <property type="molecule type" value="Genomic_DNA"/>
</dbReference>
<protein>
    <recommendedName>
        <fullName evidence="2">PemK-like protein</fullName>
    </recommendedName>
</protein>
<dbReference type="SUPFAM" id="SSF50118">
    <property type="entry name" value="Cell growth inhibitor/plasmid maintenance toxic component"/>
    <property type="match status" value="1"/>
</dbReference>
<reference evidence="1" key="1">
    <citation type="journal article" date="2014" name="Front. Microbiol.">
        <title>High frequency of phylogenetically diverse reductive dehalogenase-homologous genes in deep subseafloor sedimentary metagenomes.</title>
        <authorList>
            <person name="Kawai M."/>
            <person name="Futagami T."/>
            <person name="Toyoda A."/>
            <person name="Takaki Y."/>
            <person name="Nishi S."/>
            <person name="Hori S."/>
            <person name="Arai W."/>
            <person name="Tsubouchi T."/>
            <person name="Morono Y."/>
            <person name="Uchiyama I."/>
            <person name="Ito T."/>
            <person name="Fujiyama A."/>
            <person name="Inagaki F."/>
            <person name="Takami H."/>
        </authorList>
    </citation>
    <scope>NUCLEOTIDE SEQUENCE</scope>
    <source>
        <strain evidence="1">Expedition CK06-06</strain>
    </source>
</reference>
<dbReference type="Pfam" id="PF02452">
    <property type="entry name" value="PemK_toxin"/>
    <property type="match status" value="1"/>
</dbReference>
<proteinExistence type="predicted"/>
<gene>
    <name evidence="1" type="ORF">S06H3_28756</name>
</gene>
<dbReference type="AlphaFoldDB" id="X1PJE9"/>
<sequence>MSIKNAFSRLGITGRKVQRGEIYLIADDLIVLPETRLPSKPGRELHENRPVLILQTNLDNDDPLYLTILAASLSHRVDLQDQRDFKLSAGQAGLEHDSIVQLGLTQPVLKIDLQGEALGKVDDITMNDIDAVLAANLGLIERPR</sequence>
<dbReference type="GO" id="GO:0003677">
    <property type="term" value="F:DNA binding"/>
    <property type="evidence" value="ECO:0007669"/>
    <property type="project" value="InterPro"/>
</dbReference>
<dbReference type="InterPro" id="IPR011067">
    <property type="entry name" value="Plasmid_toxin/cell-grow_inhib"/>
</dbReference>
<evidence type="ECO:0008006" key="2">
    <source>
        <dbReference type="Google" id="ProtNLM"/>
    </source>
</evidence>
<organism evidence="1">
    <name type="scientific">marine sediment metagenome</name>
    <dbReference type="NCBI Taxonomy" id="412755"/>
    <lineage>
        <taxon>unclassified sequences</taxon>
        <taxon>metagenomes</taxon>
        <taxon>ecological metagenomes</taxon>
    </lineage>
</organism>